<keyword evidence="13" id="KW-1185">Reference proteome</keyword>
<keyword evidence="7 11" id="KW-1133">Transmembrane helix</keyword>
<keyword evidence="10" id="KW-0675">Receptor</keyword>
<accession>A0A1U7LLQ3</accession>
<organism evidence="12 13">
    <name type="scientific">Neolecta irregularis (strain DAH-3)</name>
    <dbReference type="NCBI Taxonomy" id="1198029"/>
    <lineage>
        <taxon>Eukaryota</taxon>
        <taxon>Fungi</taxon>
        <taxon>Dikarya</taxon>
        <taxon>Ascomycota</taxon>
        <taxon>Taphrinomycotina</taxon>
        <taxon>Neolectales</taxon>
        <taxon>Neolectaceae</taxon>
        <taxon>Neolecta</taxon>
    </lineage>
</organism>
<protein>
    <submittedName>
        <fullName evidence="12">Opsin-1</fullName>
    </submittedName>
</protein>
<dbReference type="Proteomes" id="UP000186594">
    <property type="component" value="Unassembled WGS sequence"/>
</dbReference>
<evidence type="ECO:0000313" key="13">
    <source>
        <dbReference type="Proteomes" id="UP000186594"/>
    </source>
</evidence>
<reference evidence="12 13" key="1">
    <citation type="submission" date="2016-04" db="EMBL/GenBank/DDBJ databases">
        <title>Evolutionary innovation and constraint leading to complex multicellularity in the Ascomycota.</title>
        <authorList>
            <person name="Cisse O."/>
            <person name="Nguyen A."/>
            <person name="Hewitt D.A."/>
            <person name="Jedd G."/>
            <person name="Stajich J.E."/>
        </authorList>
    </citation>
    <scope>NUCLEOTIDE SEQUENCE [LARGE SCALE GENOMIC DNA]</scope>
    <source>
        <strain evidence="12 13">DAH-3</strain>
    </source>
</reference>
<evidence type="ECO:0000313" key="12">
    <source>
        <dbReference type="EMBL" id="OLL23590.1"/>
    </source>
</evidence>
<sequence>MAAFLYIVHHLVFIARSSARLIGKDVHRLFIGIAIWTAMIWSSYPIAWGLSQAENTTIPHNKTVFYDILDLLAKPVFGFWIILGHRGVGIERLGLVERRSHPPEHTASSRDFSLSVNQPPLQKTNVQLVLVE</sequence>
<keyword evidence="8" id="KW-0157">Chromophore</keyword>
<dbReference type="InterPro" id="IPR001425">
    <property type="entry name" value="Arc/bac/fun_rhodopsins"/>
</dbReference>
<comment type="subcellular location">
    <subcellularLocation>
        <location evidence="1">Membrane</location>
        <topology evidence="1">Multi-pass membrane protein</topology>
    </subcellularLocation>
</comment>
<comment type="caution">
    <text evidence="12">The sequence shown here is derived from an EMBL/GenBank/DDBJ whole genome shotgun (WGS) entry which is preliminary data.</text>
</comment>
<keyword evidence="6" id="KW-0681">Retinal protein</keyword>
<dbReference type="OrthoDB" id="536545at2759"/>
<feature type="transmembrane region" description="Helical" evidence="11">
    <location>
        <begin position="29"/>
        <end position="50"/>
    </location>
</feature>
<evidence type="ECO:0000256" key="4">
    <source>
        <dbReference type="ARBA" id="ARBA00022606"/>
    </source>
</evidence>
<name>A0A1U7LLQ3_NEOID</name>
<dbReference type="GO" id="GO:0005783">
    <property type="term" value="C:endoplasmic reticulum"/>
    <property type="evidence" value="ECO:0007669"/>
    <property type="project" value="TreeGrafter"/>
</dbReference>
<evidence type="ECO:0000256" key="7">
    <source>
        <dbReference type="ARBA" id="ARBA00022989"/>
    </source>
</evidence>
<keyword evidence="9 11" id="KW-0472">Membrane</keyword>
<evidence type="ECO:0000256" key="3">
    <source>
        <dbReference type="ARBA" id="ARBA00022543"/>
    </source>
</evidence>
<keyword evidence="5 11" id="KW-0812">Transmembrane</keyword>
<dbReference type="AlphaFoldDB" id="A0A1U7LLQ3"/>
<keyword evidence="4" id="KW-0716">Sensory transduction</keyword>
<evidence type="ECO:0000256" key="11">
    <source>
        <dbReference type="SAM" id="Phobius"/>
    </source>
</evidence>
<evidence type="ECO:0000256" key="9">
    <source>
        <dbReference type="ARBA" id="ARBA00023136"/>
    </source>
</evidence>
<comment type="similarity">
    <text evidence="2">Belongs to the archaeal/bacterial/fungal opsin family.</text>
</comment>
<evidence type="ECO:0000256" key="8">
    <source>
        <dbReference type="ARBA" id="ARBA00022991"/>
    </source>
</evidence>
<proteinExistence type="inferred from homology"/>
<dbReference type="PANTHER" id="PTHR28286">
    <property type="match status" value="1"/>
</dbReference>
<evidence type="ECO:0000256" key="10">
    <source>
        <dbReference type="ARBA" id="ARBA00023170"/>
    </source>
</evidence>
<dbReference type="GO" id="GO:0005886">
    <property type="term" value="C:plasma membrane"/>
    <property type="evidence" value="ECO:0007669"/>
    <property type="project" value="TreeGrafter"/>
</dbReference>
<evidence type="ECO:0000256" key="6">
    <source>
        <dbReference type="ARBA" id="ARBA00022925"/>
    </source>
</evidence>
<dbReference type="Gene3D" id="1.20.1070.10">
    <property type="entry name" value="Rhodopsin 7-helix transmembrane proteins"/>
    <property type="match status" value="1"/>
</dbReference>
<evidence type="ECO:0000256" key="5">
    <source>
        <dbReference type="ARBA" id="ARBA00022692"/>
    </source>
</evidence>
<dbReference type="PANTHER" id="PTHR28286:SF2">
    <property type="entry name" value="BACTERIORHODOPSIN _OPSIN, NOPA (EUROFUNG)"/>
    <property type="match status" value="1"/>
</dbReference>
<dbReference type="GO" id="GO:0007602">
    <property type="term" value="P:phototransduction"/>
    <property type="evidence" value="ECO:0007669"/>
    <property type="project" value="UniProtKB-KW"/>
</dbReference>
<dbReference type="GO" id="GO:0009881">
    <property type="term" value="F:photoreceptor activity"/>
    <property type="evidence" value="ECO:0007669"/>
    <property type="project" value="UniProtKB-KW"/>
</dbReference>
<dbReference type="PRINTS" id="PR00251">
    <property type="entry name" value="BACTRLOPSIN"/>
</dbReference>
<dbReference type="SUPFAM" id="SSF81321">
    <property type="entry name" value="Family A G protein-coupled receptor-like"/>
    <property type="match status" value="1"/>
</dbReference>
<evidence type="ECO:0000256" key="1">
    <source>
        <dbReference type="ARBA" id="ARBA00004141"/>
    </source>
</evidence>
<evidence type="ECO:0000256" key="2">
    <source>
        <dbReference type="ARBA" id="ARBA00008130"/>
    </source>
</evidence>
<dbReference type="Pfam" id="PF01036">
    <property type="entry name" value="Bac_rhodopsin"/>
    <property type="match status" value="1"/>
</dbReference>
<keyword evidence="3" id="KW-0600">Photoreceptor protein</keyword>
<gene>
    <name evidence="12" type="ORF">NEOLI_003996</name>
</gene>
<dbReference type="EMBL" id="LXFE01001459">
    <property type="protein sequence ID" value="OLL23590.1"/>
    <property type="molecule type" value="Genomic_DNA"/>
</dbReference>